<dbReference type="InterPro" id="IPR015943">
    <property type="entry name" value="WD40/YVTN_repeat-like_dom_sf"/>
</dbReference>
<comment type="caution">
    <text evidence="4">The sequence shown here is derived from an EMBL/GenBank/DDBJ whole genome shotgun (WGS) entry which is preliminary data.</text>
</comment>
<organism evidence="4 5">
    <name type="scientific">Lacibacter luteus</name>
    <dbReference type="NCBI Taxonomy" id="2508719"/>
    <lineage>
        <taxon>Bacteria</taxon>
        <taxon>Pseudomonadati</taxon>
        <taxon>Bacteroidota</taxon>
        <taxon>Chitinophagia</taxon>
        <taxon>Chitinophagales</taxon>
        <taxon>Chitinophagaceae</taxon>
        <taxon>Lacibacter</taxon>
    </lineage>
</organism>
<evidence type="ECO:0000256" key="1">
    <source>
        <dbReference type="SAM" id="Phobius"/>
    </source>
</evidence>
<proteinExistence type="predicted"/>
<feature type="domain" description="Two component regulator three Y" evidence="3">
    <location>
        <begin position="664"/>
        <end position="726"/>
    </location>
</feature>
<evidence type="ECO:0000259" key="3">
    <source>
        <dbReference type="Pfam" id="PF07495"/>
    </source>
</evidence>
<keyword evidence="1" id="KW-1133">Transmembrane helix</keyword>
<dbReference type="InterPro" id="IPR011123">
    <property type="entry name" value="Y_Y_Y"/>
</dbReference>
<feature type="domain" description="Signal transduction histidine kinase internal region" evidence="2">
    <location>
        <begin position="779"/>
        <end position="858"/>
    </location>
</feature>
<dbReference type="GO" id="GO:0016020">
    <property type="term" value="C:membrane"/>
    <property type="evidence" value="ECO:0007669"/>
    <property type="project" value="InterPro"/>
</dbReference>
<evidence type="ECO:0000259" key="2">
    <source>
        <dbReference type="Pfam" id="PF06580"/>
    </source>
</evidence>
<sequence length="986" mass="113181">MMQLYGRHRFFLLIFLAFFLAHWSNAQQLRYAFKNYTPNDGLPSSEVHKVLQDARHYMWFATDHGVCRFNGYEFKTYNLADNSILGFYEDYKKRIWAWSFSGRLFVFENEKFEEYKWNKKLMALTQPGIIQSFYVDTDDNLFVASSGPHSYKITKNGDAIDLIKIRPSSKIIMAQAEQGHFFTYISEYPIRYNEGPKLPEISTFVNIQMNKRTYHVEVPVVVVPERFKIRQISDSEVVILLREFQVDLNLRNGNYQTKKLNLIVYDAANVDGNKYYATEDGLVIENSRSEIVATYLKGIHLVSILKDMEGGLWLTSLNSGVFYLQPSRIAHLSKNNEILKKKFSALYQLQDKTLLAGFSDGEVVRFKPHSLWQNFNLDLESVNSFYEDTSKVIFVGGVISNILRDGSFFARTVNGQTFQTIIGLSNFVKQNGNIYIGITNNIVKLNSKNKEGFELITQESFRASRLFVNNKGDMLVGNVFGLWYYRNGRIVPYDSTKPLFSSRVTDIAKFNGGQLLVGTRGKGLLIEDADSLIQLTENTGLISNNIRRILVDEDNVWVASNKGISILRFTSYAPLRFSINNINASDGLLSNEVNELITYNDYVIAGTNTGASFLSKKAFIGKSYEPLPLYVSSIRIGEQISSEEALLDVSSFKRNLIVRYEALSYSNVGKLNYRYRLAGFDSTWFYTNNLEIQFNPLPYGKYRLEIQAKREFEHWSDRVATVSLSIQCKAPLWKTPVFWAILTMLLIAAIFFYYKKREKEISKRQQEKELLQHRISETEQLALKSQMNPHFIFNSLNSIQQYVIDRDVQGANSFISGFSKLMRQTLDFSSKEKITLEEEIGYLKNYLELERMRMESKFDFTITVDAVSPAAELRLPPLMLQPYVENALRHGVRYLKDKNGHIQLSFIERNAVLECIVEDNGIGRDKAGKLKAVNPIEYQSRGMSLTAERVELLNRNADRKIVIIVKDLTNESGEACGTSVSVKFPV</sequence>
<dbReference type="EMBL" id="SDHW01000001">
    <property type="protein sequence ID" value="RXK62232.1"/>
    <property type="molecule type" value="Genomic_DNA"/>
</dbReference>
<evidence type="ECO:0000313" key="4">
    <source>
        <dbReference type="EMBL" id="RXK62232.1"/>
    </source>
</evidence>
<dbReference type="Gene3D" id="2.130.10.10">
    <property type="entry name" value="YVTN repeat-like/Quinoprotein amine dehydrogenase"/>
    <property type="match status" value="2"/>
</dbReference>
<dbReference type="InterPro" id="IPR013783">
    <property type="entry name" value="Ig-like_fold"/>
</dbReference>
<dbReference type="InterPro" id="IPR050640">
    <property type="entry name" value="Bact_2-comp_sensor_kinase"/>
</dbReference>
<dbReference type="SUPFAM" id="SSF63829">
    <property type="entry name" value="Calcium-dependent phosphotriesterase"/>
    <property type="match status" value="2"/>
</dbReference>
<gene>
    <name evidence="4" type="ORF">ESA94_04265</name>
</gene>
<dbReference type="Gene3D" id="2.60.40.10">
    <property type="entry name" value="Immunoglobulins"/>
    <property type="match status" value="1"/>
</dbReference>
<accession>A0A4V1M811</accession>
<dbReference type="OrthoDB" id="9809670at2"/>
<dbReference type="InterPro" id="IPR010559">
    <property type="entry name" value="Sig_transdc_His_kin_internal"/>
</dbReference>
<name>A0A4V1M811_9BACT</name>
<protein>
    <recommendedName>
        <fullName evidence="6">Signal transduction histidine kinase internal region domain-containing protein</fullName>
    </recommendedName>
</protein>
<dbReference type="Proteomes" id="UP000290204">
    <property type="component" value="Unassembled WGS sequence"/>
</dbReference>
<dbReference type="PANTHER" id="PTHR34220:SF7">
    <property type="entry name" value="SENSOR HISTIDINE KINASE YPDA"/>
    <property type="match status" value="1"/>
</dbReference>
<feature type="transmembrane region" description="Helical" evidence="1">
    <location>
        <begin position="737"/>
        <end position="754"/>
    </location>
</feature>
<dbReference type="AlphaFoldDB" id="A0A4V1M811"/>
<dbReference type="RefSeq" id="WP_129129603.1">
    <property type="nucleotide sequence ID" value="NZ_SDHW01000001.1"/>
</dbReference>
<dbReference type="SUPFAM" id="SSF55874">
    <property type="entry name" value="ATPase domain of HSP90 chaperone/DNA topoisomerase II/histidine kinase"/>
    <property type="match status" value="1"/>
</dbReference>
<keyword evidence="1" id="KW-0812">Transmembrane</keyword>
<dbReference type="GO" id="GO:0000155">
    <property type="term" value="F:phosphorelay sensor kinase activity"/>
    <property type="evidence" value="ECO:0007669"/>
    <property type="project" value="InterPro"/>
</dbReference>
<keyword evidence="5" id="KW-1185">Reference proteome</keyword>
<dbReference type="InterPro" id="IPR036890">
    <property type="entry name" value="HATPase_C_sf"/>
</dbReference>
<dbReference type="PANTHER" id="PTHR34220">
    <property type="entry name" value="SENSOR HISTIDINE KINASE YPDA"/>
    <property type="match status" value="1"/>
</dbReference>
<dbReference type="Gene3D" id="3.30.565.10">
    <property type="entry name" value="Histidine kinase-like ATPase, C-terminal domain"/>
    <property type="match status" value="1"/>
</dbReference>
<keyword evidence="1" id="KW-0472">Membrane</keyword>
<evidence type="ECO:0000313" key="5">
    <source>
        <dbReference type="Proteomes" id="UP000290204"/>
    </source>
</evidence>
<dbReference type="Pfam" id="PF07495">
    <property type="entry name" value="Y_Y_Y"/>
    <property type="match status" value="1"/>
</dbReference>
<evidence type="ECO:0008006" key="6">
    <source>
        <dbReference type="Google" id="ProtNLM"/>
    </source>
</evidence>
<reference evidence="4 5" key="1">
    <citation type="submission" date="2019-01" db="EMBL/GenBank/DDBJ databases">
        <title>Lacibacter sp. strain TTM-7.</title>
        <authorList>
            <person name="Chen W.-M."/>
        </authorList>
    </citation>
    <scope>NUCLEOTIDE SEQUENCE [LARGE SCALE GENOMIC DNA]</scope>
    <source>
        <strain evidence="4 5">TTM-7</strain>
    </source>
</reference>
<dbReference type="Pfam" id="PF06580">
    <property type="entry name" value="His_kinase"/>
    <property type="match status" value="1"/>
</dbReference>